<keyword evidence="7" id="KW-0808">Transferase</keyword>
<comment type="catalytic activity">
    <reaction evidence="1">
        <text>ATP + protein L-histidine = ADP + protein N-phospho-L-histidine.</text>
        <dbReference type="EC" id="2.7.13.3"/>
    </reaction>
</comment>
<dbReference type="InterPro" id="IPR003594">
    <property type="entry name" value="HATPase_dom"/>
</dbReference>
<dbReference type="OrthoDB" id="9757990at2"/>
<feature type="transmembrane region" description="Helical" evidence="14">
    <location>
        <begin position="139"/>
        <end position="156"/>
    </location>
</feature>
<organism evidence="16 17">
    <name type="scientific">Arthrobacter pityocampae</name>
    <dbReference type="NCBI Taxonomy" id="547334"/>
    <lineage>
        <taxon>Bacteria</taxon>
        <taxon>Bacillati</taxon>
        <taxon>Actinomycetota</taxon>
        <taxon>Actinomycetes</taxon>
        <taxon>Micrococcales</taxon>
        <taxon>Micrococcaceae</taxon>
        <taxon>Arthrobacter</taxon>
    </lineage>
</organism>
<dbReference type="Proteomes" id="UP000239297">
    <property type="component" value="Unassembled WGS sequence"/>
</dbReference>
<evidence type="ECO:0000256" key="3">
    <source>
        <dbReference type="ARBA" id="ARBA00004314"/>
    </source>
</evidence>
<evidence type="ECO:0000313" key="16">
    <source>
        <dbReference type="EMBL" id="PPB49575.1"/>
    </source>
</evidence>
<proteinExistence type="predicted"/>
<protein>
    <recommendedName>
        <fullName evidence="4">histidine kinase</fullName>
        <ecNumber evidence="4">2.7.13.3</ecNumber>
    </recommendedName>
</protein>
<feature type="transmembrane region" description="Helical" evidence="14">
    <location>
        <begin position="115"/>
        <end position="132"/>
    </location>
</feature>
<keyword evidence="6" id="KW-0597">Phosphoprotein</keyword>
<comment type="caution">
    <text evidence="16">The sequence shown here is derived from an EMBL/GenBank/DDBJ whole genome shotgun (WGS) entry which is preliminary data.</text>
</comment>
<evidence type="ECO:0000256" key="9">
    <source>
        <dbReference type="ARBA" id="ARBA00022777"/>
    </source>
</evidence>
<dbReference type="InterPro" id="IPR050736">
    <property type="entry name" value="Sensor_HK_Regulatory"/>
</dbReference>
<feature type="compositionally biased region" description="Polar residues" evidence="13">
    <location>
        <begin position="1"/>
        <end position="14"/>
    </location>
</feature>
<accession>A0A2S5IYE7</accession>
<dbReference type="FunFam" id="1.10.287.130:FF:000001">
    <property type="entry name" value="Two-component sensor histidine kinase"/>
    <property type="match status" value="1"/>
</dbReference>
<dbReference type="FunFam" id="3.30.565.10:FF:000023">
    <property type="entry name" value="PAS domain-containing sensor histidine kinase"/>
    <property type="match status" value="1"/>
</dbReference>
<evidence type="ECO:0000256" key="8">
    <source>
        <dbReference type="ARBA" id="ARBA00022741"/>
    </source>
</evidence>
<dbReference type="InterPro" id="IPR005467">
    <property type="entry name" value="His_kinase_dom"/>
</dbReference>
<reference evidence="16 17" key="1">
    <citation type="journal article" date="2014" name="Int. J. Syst. Evol. Microbiol.">
        <title>Arthrobacter pityocampae sp. nov., isolated from Thaumetopoea pityocampa (Lep., Thaumetopoeidae).</title>
        <authorList>
            <person name="Ince I.A."/>
            <person name="Demirbag Z."/>
            <person name="Kati H."/>
        </authorList>
    </citation>
    <scope>NUCLEOTIDE SEQUENCE [LARGE SCALE GENOMIC DNA]</scope>
    <source>
        <strain evidence="16 17">Tp2</strain>
    </source>
</reference>
<dbReference type="InterPro" id="IPR036890">
    <property type="entry name" value="HATPase_C_sf"/>
</dbReference>
<dbReference type="Gene3D" id="1.10.287.130">
    <property type="match status" value="1"/>
</dbReference>
<dbReference type="EC" id="2.7.13.3" evidence="4"/>
<keyword evidence="10" id="KW-0067">ATP-binding</keyword>
<dbReference type="PANTHER" id="PTHR43711:SF1">
    <property type="entry name" value="HISTIDINE KINASE 1"/>
    <property type="match status" value="1"/>
</dbReference>
<feature type="transmembrane region" description="Helical" evidence="14">
    <location>
        <begin position="62"/>
        <end position="86"/>
    </location>
</feature>
<dbReference type="Pfam" id="PF00512">
    <property type="entry name" value="HisKA"/>
    <property type="match status" value="1"/>
</dbReference>
<dbReference type="GO" id="GO:0005886">
    <property type="term" value="C:plasma membrane"/>
    <property type="evidence" value="ECO:0007669"/>
    <property type="project" value="UniProtKB-SubCell"/>
</dbReference>
<dbReference type="GO" id="GO:0005524">
    <property type="term" value="F:ATP binding"/>
    <property type="evidence" value="ECO:0007669"/>
    <property type="project" value="UniProtKB-KW"/>
</dbReference>
<dbReference type="SUPFAM" id="SSF55874">
    <property type="entry name" value="ATPase domain of HSP90 chaperone/DNA topoisomerase II/histidine kinase"/>
    <property type="match status" value="1"/>
</dbReference>
<feature type="compositionally biased region" description="Basic and acidic residues" evidence="13">
    <location>
        <begin position="18"/>
        <end position="27"/>
    </location>
</feature>
<evidence type="ECO:0000256" key="5">
    <source>
        <dbReference type="ARBA" id="ARBA00022475"/>
    </source>
</evidence>
<keyword evidence="8" id="KW-0547">Nucleotide-binding</keyword>
<keyword evidence="11" id="KW-0902">Two-component regulatory system</keyword>
<dbReference type="Gene3D" id="3.30.450.20">
    <property type="entry name" value="PAS domain"/>
    <property type="match status" value="1"/>
</dbReference>
<dbReference type="CDD" id="cd00075">
    <property type="entry name" value="HATPase"/>
    <property type="match status" value="1"/>
</dbReference>
<dbReference type="InterPro" id="IPR035965">
    <property type="entry name" value="PAS-like_dom_sf"/>
</dbReference>
<evidence type="ECO:0000259" key="15">
    <source>
        <dbReference type="PROSITE" id="PS50109"/>
    </source>
</evidence>
<dbReference type="Gene3D" id="3.30.565.10">
    <property type="entry name" value="Histidine kinase-like ATPase, C-terminal domain"/>
    <property type="match status" value="1"/>
</dbReference>
<dbReference type="SMART" id="SM00388">
    <property type="entry name" value="HisKA"/>
    <property type="match status" value="1"/>
</dbReference>
<keyword evidence="17" id="KW-1185">Reference proteome</keyword>
<keyword evidence="9 16" id="KW-0418">Kinase</keyword>
<feature type="region of interest" description="Disordered" evidence="13">
    <location>
        <begin position="1"/>
        <end position="28"/>
    </location>
</feature>
<evidence type="ECO:0000313" key="17">
    <source>
        <dbReference type="Proteomes" id="UP000239297"/>
    </source>
</evidence>
<keyword evidence="12 14" id="KW-0472">Membrane</keyword>
<dbReference type="InterPro" id="IPR004358">
    <property type="entry name" value="Sig_transdc_His_kin-like_C"/>
</dbReference>
<dbReference type="SUPFAM" id="SSF55785">
    <property type="entry name" value="PYP-like sensor domain (PAS domain)"/>
    <property type="match status" value="1"/>
</dbReference>
<name>A0A2S5IYE7_9MICC</name>
<feature type="transmembrane region" description="Helical" evidence="14">
    <location>
        <begin position="93"/>
        <end position="109"/>
    </location>
</feature>
<dbReference type="RefSeq" id="WP_104121061.1">
    <property type="nucleotide sequence ID" value="NZ_PRKW01000003.1"/>
</dbReference>
<evidence type="ECO:0000256" key="14">
    <source>
        <dbReference type="SAM" id="Phobius"/>
    </source>
</evidence>
<dbReference type="CDD" id="cd00082">
    <property type="entry name" value="HisKA"/>
    <property type="match status" value="1"/>
</dbReference>
<dbReference type="EMBL" id="PRKW01000003">
    <property type="protein sequence ID" value="PPB49575.1"/>
    <property type="molecule type" value="Genomic_DNA"/>
</dbReference>
<dbReference type="PANTHER" id="PTHR43711">
    <property type="entry name" value="TWO-COMPONENT HISTIDINE KINASE"/>
    <property type="match status" value="1"/>
</dbReference>
<dbReference type="SUPFAM" id="SSF47384">
    <property type="entry name" value="Homodimeric domain of signal transducing histidine kinase"/>
    <property type="match status" value="1"/>
</dbReference>
<dbReference type="GO" id="GO:0000155">
    <property type="term" value="F:phosphorelay sensor kinase activity"/>
    <property type="evidence" value="ECO:0007669"/>
    <property type="project" value="InterPro"/>
</dbReference>
<dbReference type="InterPro" id="IPR036097">
    <property type="entry name" value="HisK_dim/P_sf"/>
</dbReference>
<evidence type="ECO:0000256" key="13">
    <source>
        <dbReference type="SAM" id="MobiDB-lite"/>
    </source>
</evidence>
<keyword evidence="14" id="KW-0812">Transmembrane</keyword>
<dbReference type="Pfam" id="PF02518">
    <property type="entry name" value="HATPase_c"/>
    <property type="match status" value="1"/>
</dbReference>
<keyword evidence="5" id="KW-1003">Cell membrane</keyword>
<gene>
    <name evidence="16" type="ORF">C4K88_07760</name>
</gene>
<evidence type="ECO:0000256" key="4">
    <source>
        <dbReference type="ARBA" id="ARBA00012438"/>
    </source>
</evidence>
<dbReference type="GO" id="GO:0045121">
    <property type="term" value="C:membrane raft"/>
    <property type="evidence" value="ECO:0007669"/>
    <property type="project" value="UniProtKB-SubCell"/>
</dbReference>
<evidence type="ECO:0000256" key="12">
    <source>
        <dbReference type="ARBA" id="ARBA00023136"/>
    </source>
</evidence>
<dbReference type="PRINTS" id="PR00344">
    <property type="entry name" value="BCTRLSENSOR"/>
</dbReference>
<dbReference type="PROSITE" id="PS50109">
    <property type="entry name" value="HIS_KIN"/>
    <property type="match status" value="1"/>
</dbReference>
<evidence type="ECO:0000256" key="1">
    <source>
        <dbReference type="ARBA" id="ARBA00000085"/>
    </source>
</evidence>
<dbReference type="AlphaFoldDB" id="A0A2S5IYE7"/>
<evidence type="ECO:0000256" key="11">
    <source>
        <dbReference type="ARBA" id="ARBA00023012"/>
    </source>
</evidence>
<comment type="subcellular location">
    <subcellularLocation>
        <location evidence="2">Cell membrane</location>
    </subcellularLocation>
    <subcellularLocation>
        <location evidence="3">Membrane raft</location>
        <topology evidence="3">Multi-pass membrane protein</topology>
    </subcellularLocation>
</comment>
<sequence>MTDTGRTQDVTDTGQPGRAHDVGEPRTARSRNRRRIILSELALTITFTLAAGLGLAQREDLASTALFLAGWALNLGVLALCCVLPWSRIPSSWVVLVPLVDFVAVGLSRAAAGEALSGVGLLAAFPVVWIAASRMQTAVAVAVTGIASLAIIWFPLVARPGPITLDTLVDPILLPIMLTGLAWFVSELTEDNRRRQAALRASQAALRESADAGRARERLLGTVLDTVSVGVLAVDARGNDILMNVRQREGHAAAAPPGNDDPSEAELLIFGEDRVTPVPPDQRPVLRAIGGEDLDGEQVWVGTGRSQRALSISSRSMHDDDGAFAGTVVSFNDITELLRALHAKDDFLSNVSHEFRTPLTSILGFLELSLEQREDLPEGVAGFLQVARRNALRLERLVEDLLAINAGTFAVHPEPTDVGRVLAEAASSSEVRAARAGVGLENRAPSSLRAVADPLRLAQAVDNLLSNAVKYTRSGGTVTLDAELGEDGLTVRVQDTGIGIDAEDLHQVFDRFFRSSSVRSSTVQGVGLGLLITKSIVSEHGGSITVTSEPGVGSCFSMTIPQPAP</sequence>
<evidence type="ECO:0000256" key="2">
    <source>
        <dbReference type="ARBA" id="ARBA00004236"/>
    </source>
</evidence>
<dbReference type="SMART" id="SM00387">
    <property type="entry name" value="HATPase_c"/>
    <property type="match status" value="1"/>
</dbReference>
<keyword evidence="14" id="KW-1133">Transmembrane helix</keyword>
<dbReference type="InterPro" id="IPR003661">
    <property type="entry name" value="HisK_dim/P_dom"/>
</dbReference>
<evidence type="ECO:0000256" key="7">
    <source>
        <dbReference type="ARBA" id="ARBA00022679"/>
    </source>
</evidence>
<feature type="transmembrane region" description="Helical" evidence="14">
    <location>
        <begin position="36"/>
        <end position="56"/>
    </location>
</feature>
<feature type="domain" description="Histidine kinase" evidence="15">
    <location>
        <begin position="350"/>
        <end position="564"/>
    </location>
</feature>
<evidence type="ECO:0000256" key="10">
    <source>
        <dbReference type="ARBA" id="ARBA00022840"/>
    </source>
</evidence>
<evidence type="ECO:0000256" key="6">
    <source>
        <dbReference type="ARBA" id="ARBA00022553"/>
    </source>
</evidence>